<keyword evidence="2" id="KW-1185">Reference proteome</keyword>
<protein>
    <submittedName>
        <fullName evidence="1">Uncharacterized protein z231L</fullName>
    </submittedName>
</protein>
<dbReference type="EMBL" id="EF101928">
    <property type="protein sequence ID" value="ABT16365.1"/>
    <property type="molecule type" value="Genomic_DNA"/>
</dbReference>
<organism evidence="1 2">
    <name type="scientific">Chlorovirus heliozoae</name>
    <dbReference type="NCBI Taxonomy" id="322019"/>
    <lineage>
        <taxon>Viruses</taxon>
        <taxon>Varidnaviria</taxon>
        <taxon>Bamfordvirae</taxon>
        <taxon>Nucleocytoviricota</taxon>
        <taxon>Megaviricetes</taxon>
        <taxon>Algavirales</taxon>
        <taxon>Phycodnaviridae</taxon>
        <taxon>Chlorovirus</taxon>
    </lineage>
</organism>
<proteinExistence type="predicted"/>
<evidence type="ECO:0000313" key="2">
    <source>
        <dbReference type="Proteomes" id="UP000202420"/>
    </source>
</evidence>
<dbReference type="RefSeq" id="YP_001426712.1">
    <property type="nucleotide sequence ID" value="NC_008724.1"/>
</dbReference>
<reference evidence="1 2" key="1">
    <citation type="submission" date="2006-09" db="EMBL/GenBank/DDBJ databases">
        <title>Sequence and annotation of the 288-kb ATCV-1 virus that infects an endosymbiotic Chlorella strain of the heliozoon Acanthocystis turfacea.</title>
        <authorList>
            <person name="Fitzgerald L.A."/>
            <person name="Graves M.V."/>
            <person name="Li X."/>
            <person name="Pfitzner A.J.P."/>
            <person name="Hartigan J."/>
            <person name="Van Etten J.L."/>
        </authorList>
    </citation>
    <scope>NUCLEOTIDE SEQUENCE [LARGE SCALE GENOMIC DNA]</scope>
    <source>
        <strain evidence="1 2">ATCV-1</strain>
    </source>
</reference>
<dbReference type="KEGG" id="vg:5470620"/>
<dbReference type="OrthoDB" id="40744at10239"/>
<accession>A7K8J1</accession>
<name>A7K8J1_9PHYC</name>
<evidence type="ECO:0000313" key="1">
    <source>
        <dbReference type="EMBL" id="ABT16365.1"/>
    </source>
</evidence>
<sequence length="100" mass="11654">MIIEKNERAQPVCVFGKLYGDVSEASDVLRQMCNVTDNGKTMKIWVSSKKHKYNVFYVTKEFYEEMKDTARCITQDMYNAWSTAQNTERLTGLAPRRHHA</sequence>
<dbReference type="Proteomes" id="UP000202420">
    <property type="component" value="Segment"/>
</dbReference>
<gene>
    <name evidence="1" type="primary">z231L</name>
    <name evidence="1" type="ORF">ATCV1_z231L</name>
</gene>
<dbReference type="GeneID" id="5470620"/>